<accession>A0A9P6MUP7</accession>
<organism evidence="2 3">
    <name type="scientific">Entomortierella chlamydospora</name>
    <dbReference type="NCBI Taxonomy" id="101097"/>
    <lineage>
        <taxon>Eukaryota</taxon>
        <taxon>Fungi</taxon>
        <taxon>Fungi incertae sedis</taxon>
        <taxon>Mucoromycota</taxon>
        <taxon>Mortierellomycotina</taxon>
        <taxon>Mortierellomycetes</taxon>
        <taxon>Mortierellales</taxon>
        <taxon>Mortierellaceae</taxon>
        <taxon>Entomortierella</taxon>
    </lineage>
</organism>
<keyword evidence="1" id="KW-0175">Coiled coil</keyword>
<protein>
    <submittedName>
        <fullName evidence="2">Uncharacterized protein</fullName>
    </submittedName>
</protein>
<name>A0A9P6MUP7_9FUNG</name>
<dbReference type="OrthoDB" id="333024at2759"/>
<dbReference type="AlphaFoldDB" id="A0A9P6MUP7"/>
<evidence type="ECO:0000313" key="2">
    <source>
        <dbReference type="EMBL" id="KAG0013395.1"/>
    </source>
</evidence>
<comment type="caution">
    <text evidence="2">The sequence shown here is derived from an EMBL/GenBank/DDBJ whole genome shotgun (WGS) entry which is preliminary data.</text>
</comment>
<evidence type="ECO:0000313" key="3">
    <source>
        <dbReference type="Proteomes" id="UP000703661"/>
    </source>
</evidence>
<dbReference type="EMBL" id="JAAAID010000852">
    <property type="protein sequence ID" value="KAG0013395.1"/>
    <property type="molecule type" value="Genomic_DNA"/>
</dbReference>
<dbReference type="PANTHER" id="PTHR47679">
    <property type="entry name" value="PROTEIN TORNADO 1"/>
    <property type="match status" value="1"/>
</dbReference>
<reference evidence="2" key="1">
    <citation type="journal article" date="2020" name="Fungal Divers.">
        <title>Resolving the Mortierellaceae phylogeny through synthesis of multi-gene phylogenetics and phylogenomics.</title>
        <authorList>
            <person name="Vandepol N."/>
            <person name="Liber J."/>
            <person name="Desiro A."/>
            <person name="Na H."/>
            <person name="Kennedy M."/>
            <person name="Barry K."/>
            <person name="Grigoriev I.V."/>
            <person name="Miller A.N."/>
            <person name="O'Donnell K."/>
            <person name="Stajich J.E."/>
            <person name="Bonito G."/>
        </authorList>
    </citation>
    <scope>NUCLEOTIDE SEQUENCE</scope>
    <source>
        <strain evidence="2">NRRL 2769</strain>
    </source>
</reference>
<proteinExistence type="predicted"/>
<sequence>MTRRTTTYMQNQLKSVVAAIEHATQSGRPLDSVAITALINSRLFPMPITFSLVAHDESSFRKHMVEKVDEIENKLDKVLQNQKLIQDRLALIQQKAEAILVQNYEMLEYTIPRLFIVLPENSTSSDPMAIFRTKFRLHFICECGEHTKAPGSTIPHHPHLAEHEGYVVNKPTEFFEKYGPFLMAMLQLIKVRTSIAGHVMPALASLKVVDVIDSTLSAVDSVTKSAIAGVEYSIKYLEENCTRIQNSSIDGDPRALQDDFSSYLARVEGLEAVDLRQLGLYLETSSDNLLGNLYRMTTDKGHVKWVCIDHYRTTYKERDQQAFANTVQMNGGSYEPQLGQVVVSLGSKIRANEFLDALANARSVGDLDITFDWGAPGVILKH</sequence>
<evidence type="ECO:0000256" key="1">
    <source>
        <dbReference type="SAM" id="Coils"/>
    </source>
</evidence>
<gene>
    <name evidence="2" type="ORF">BGZ80_011109</name>
</gene>
<dbReference type="PANTHER" id="PTHR47679:SF2">
    <property type="entry name" value="C-TERMINAL OF ROC (COR) DOMAIN-CONTAINING PROTEIN"/>
    <property type="match status" value="1"/>
</dbReference>
<keyword evidence="3" id="KW-1185">Reference proteome</keyword>
<feature type="coiled-coil region" evidence="1">
    <location>
        <begin position="61"/>
        <end position="88"/>
    </location>
</feature>
<dbReference type="Proteomes" id="UP000703661">
    <property type="component" value="Unassembled WGS sequence"/>
</dbReference>